<dbReference type="InterPro" id="IPR029068">
    <property type="entry name" value="Glyas_Bleomycin-R_OHBP_Dase"/>
</dbReference>
<feature type="domain" description="VOC" evidence="1">
    <location>
        <begin position="1"/>
        <end position="120"/>
    </location>
</feature>
<evidence type="ECO:0000313" key="2">
    <source>
        <dbReference type="EMBL" id="QIK71295.1"/>
    </source>
</evidence>
<dbReference type="Gene3D" id="3.10.180.10">
    <property type="entry name" value="2,3-Dihydroxybiphenyl 1,2-Dioxygenase, domain 1"/>
    <property type="match status" value="1"/>
</dbReference>
<dbReference type="InterPro" id="IPR004360">
    <property type="entry name" value="Glyas_Fos-R_dOase_dom"/>
</dbReference>
<dbReference type="PANTHER" id="PTHR35006">
    <property type="entry name" value="GLYOXALASE FAMILY PROTEIN (AFU_ORTHOLOGUE AFUA_5G14830)"/>
    <property type="match status" value="1"/>
</dbReference>
<accession>A0A6G7Y3A4</accession>
<gene>
    <name evidence="2" type="ORF">G7070_02095</name>
</gene>
<proteinExistence type="predicted"/>
<dbReference type="CDD" id="cd07262">
    <property type="entry name" value="VOC_like"/>
    <property type="match status" value="1"/>
</dbReference>
<dbReference type="AlphaFoldDB" id="A0A6G7Y3A4"/>
<dbReference type="Pfam" id="PF00903">
    <property type="entry name" value="Glyoxalase"/>
    <property type="match status" value="1"/>
</dbReference>
<dbReference type="InterPro" id="IPR037523">
    <property type="entry name" value="VOC_core"/>
</dbReference>
<reference evidence="2 3" key="1">
    <citation type="submission" date="2020-03" db="EMBL/GenBank/DDBJ databases">
        <title>Propioniciclava sp. nov., isolated from Hydrophilus acuminatus.</title>
        <authorList>
            <person name="Hyun D.-W."/>
            <person name="Bae J.-W."/>
        </authorList>
    </citation>
    <scope>NUCLEOTIDE SEQUENCE [LARGE SCALE GENOMIC DNA]</scope>
    <source>
        <strain evidence="2 3">HDW11</strain>
    </source>
</reference>
<dbReference type="PROSITE" id="PS51819">
    <property type="entry name" value="VOC"/>
    <property type="match status" value="1"/>
</dbReference>
<dbReference type="KEGG" id="prv:G7070_02095"/>
<evidence type="ECO:0000259" key="1">
    <source>
        <dbReference type="PROSITE" id="PS51819"/>
    </source>
</evidence>
<protein>
    <submittedName>
        <fullName evidence="2">VOC family protein</fullName>
    </submittedName>
</protein>
<keyword evidence="3" id="KW-1185">Reference proteome</keyword>
<dbReference type="EMBL" id="CP049865">
    <property type="protein sequence ID" value="QIK71295.1"/>
    <property type="molecule type" value="Genomic_DNA"/>
</dbReference>
<dbReference type="SUPFAM" id="SSF54593">
    <property type="entry name" value="Glyoxalase/Bleomycin resistance protein/Dihydroxybiphenyl dioxygenase"/>
    <property type="match status" value="1"/>
</dbReference>
<evidence type="ECO:0000313" key="3">
    <source>
        <dbReference type="Proteomes" id="UP000501058"/>
    </source>
</evidence>
<dbReference type="PANTHER" id="PTHR35006:SF2">
    <property type="entry name" value="GLYOXALASE FAMILY PROTEIN (AFU_ORTHOLOGUE AFUA_5G14830)"/>
    <property type="match status" value="1"/>
</dbReference>
<sequence length="124" mass="12894">MMDHCGISVADVAASARFYDAVLAPLGHTRQVDSGVAIGYGADGEAGFWIAGPAPGASNRESHLAFAAPDEAAVDAFFVAAQEMGADVVDVPQVWPEYHAHYYGAFVRDPDGNNVEAVCHTAGS</sequence>
<dbReference type="Proteomes" id="UP000501058">
    <property type="component" value="Chromosome"/>
</dbReference>
<dbReference type="RefSeq" id="WP_166231596.1">
    <property type="nucleotide sequence ID" value="NZ_CP049865.1"/>
</dbReference>
<name>A0A6G7Y3A4_9ACTN</name>
<organism evidence="2 3">
    <name type="scientific">Propioniciclava coleopterorum</name>
    <dbReference type="NCBI Taxonomy" id="2714937"/>
    <lineage>
        <taxon>Bacteria</taxon>
        <taxon>Bacillati</taxon>
        <taxon>Actinomycetota</taxon>
        <taxon>Actinomycetes</taxon>
        <taxon>Propionibacteriales</taxon>
        <taxon>Propionibacteriaceae</taxon>
        <taxon>Propioniciclava</taxon>
    </lineage>
</organism>